<protein>
    <submittedName>
        <fullName evidence="2">Uncharacterized protein (DUF342 family)</fullName>
    </submittedName>
</protein>
<dbReference type="EMBL" id="JAFBDR010000030">
    <property type="protein sequence ID" value="MBM7573324.1"/>
    <property type="molecule type" value="Genomic_DNA"/>
</dbReference>
<dbReference type="InterPro" id="IPR032782">
    <property type="entry name" value="KhpB_N"/>
</dbReference>
<dbReference type="Proteomes" id="UP001296943">
    <property type="component" value="Unassembled WGS sequence"/>
</dbReference>
<reference evidence="2 3" key="1">
    <citation type="submission" date="2021-01" db="EMBL/GenBank/DDBJ databases">
        <title>Genomic Encyclopedia of Type Strains, Phase IV (KMG-IV): sequencing the most valuable type-strain genomes for metagenomic binning, comparative biology and taxonomic classification.</title>
        <authorList>
            <person name="Goeker M."/>
        </authorList>
    </citation>
    <scope>NUCLEOTIDE SEQUENCE [LARGE SCALE GENOMIC DNA]</scope>
    <source>
        <strain evidence="2 3">DSM 23711</strain>
    </source>
</reference>
<dbReference type="SMART" id="SM01245">
    <property type="entry name" value="Jag_N"/>
    <property type="match status" value="1"/>
</dbReference>
<dbReference type="InterPro" id="IPR038247">
    <property type="entry name" value="Jag_N_dom_sf"/>
</dbReference>
<accession>A0ABS2N593</accession>
<dbReference type="Pfam" id="PF03961">
    <property type="entry name" value="FapA"/>
    <property type="match status" value="1"/>
</dbReference>
<name>A0ABS2N593_9BACI</name>
<keyword evidence="3" id="KW-1185">Reference proteome</keyword>
<evidence type="ECO:0000259" key="1">
    <source>
        <dbReference type="SMART" id="SM01245"/>
    </source>
</evidence>
<dbReference type="PANTHER" id="PTHR38032:SF1">
    <property type="entry name" value="RNA-BINDING PROTEIN KHPB N-TERMINAL DOMAIN-CONTAINING PROTEIN"/>
    <property type="match status" value="1"/>
</dbReference>
<gene>
    <name evidence="2" type="ORF">JOC48_003886</name>
</gene>
<dbReference type="PANTHER" id="PTHR38032">
    <property type="entry name" value="POLYMERASE-RELATED"/>
    <property type="match status" value="1"/>
</dbReference>
<dbReference type="InterPro" id="IPR046865">
    <property type="entry name" value="FapA_b_solenoid"/>
</dbReference>
<evidence type="ECO:0000313" key="3">
    <source>
        <dbReference type="Proteomes" id="UP001296943"/>
    </source>
</evidence>
<organism evidence="2 3">
    <name type="scientific">Aquibacillus albus</name>
    <dbReference type="NCBI Taxonomy" id="1168171"/>
    <lineage>
        <taxon>Bacteria</taxon>
        <taxon>Bacillati</taxon>
        <taxon>Bacillota</taxon>
        <taxon>Bacilli</taxon>
        <taxon>Bacillales</taxon>
        <taxon>Bacillaceae</taxon>
        <taxon>Aquibacillus</taxon>
    </lineage>
</organism>
<sequence length="694" mass="77654">MQSIISKGKSVKEAVEMGLKLMKVNESDVNIEILQQETKGVMGIGRKTAIVKLFRQERFDSYTKSDHSDDDLYATMDKLIEASSLDQDQVPFVHHELHEDKQLKTNQLEELEGKAWVKNGKIFVKESATQFPLVKISENVQLIKNNQIVTNKKTVVSEADLLEIKWEEEQKKETNWQVTIDELKLKVMLEVEPGYRLTREIRDVEPNQQIELVADEYYEAINTLTYEDVINKMKELRVTYGFNQNEILKALEAKENNTYEIATGKQAKPGIDGWVELNIDVDPQNGLFEDESGKVDFREIKTIPTVDQGAIIATIHSPTPGQPGITVMNEPLPAKRTHPIIMKAEKGAMVVKDKVVATESGRPFVEKRGQLCKVSVIPKLVHQGNVNLSSGNIRFNGDVEIRGEVEENMVVEAGGDIVAFKSINHSNLITSKSIVTYGSVISSELSAGKNNMLIVEIGHLLGIIHAQVEKMIMLIKQLMVAPAFKSTDFSRTGLQPLINILLEKKFNGFRQYVRSYVKVTNKGKNYLEDECWLHVSASLSRIFLALSNQVISLEMIVKLSEKMKELHEFSKTPVEPEAFITISNTLNSSLYSSGNIIIIGKGSVNTKIHAGGLLKISGIVRGGELYGRLGVDINEVGSNSGTKTFIAVPSDQKIKMNKAMEGTVIKIGHITYVFQQTKYHVDAHLDSEGRMIFN</sequence>
<dbReference type="Pfam" id="PF14804">
    <property type="entry name" value="Jag_N"/>
    <property type="match status" value="1"/>
</dbReference>
<feature type="domain" description="RNA-binding protein KhpB N-terminal" evidence="1">
    <location>
        <begin position="5"/>
        <end position="56"/>
    </location>
</feature>
<dbReference type="InterPro" id="IPR046866">
    <property type="entry name" value="FapA_N"/>
</dbReference>
<dbReference type="Gene3D" id="3.30.30.80">
    <property type="entry name" value="probable RNA-binding protein from clostridium symbiosum atcc 14940"/>
    <property type="match status" value="1"/>
</dbReference>
<proteinExistence type="predicted"/>
<dbReference type="RefSeq" id="WP_204501973.1">
    <property type="nucleotide sequence ID" value="NZ_JAFBDR010000030.1"/>
</dbReference>
<dbReference type="Pfam" id="PF20250">
    <property type="entry name" value="FapA_N"/>
    <property type="match status" value="1"/>
</dbReference>
<evidence type="ECO:0000313" key="2">
    <source>
        <dbReference type="EMBL" id="MBM7573324.1"/>
    </source>
</evidence>
<dbReference type="InterPro" id="IPR005646">
    <property type="entry name" value="FapA"/>
</dbReference>
<comment type="caution">
    <text evidence="2">The sequence shown here is derived from an EMBL/GenBank/DDBJ whole genome shotgun (WGS) entry which is preliminary data.</text>
</comment>